<dbReference type="InterPro" id="IPR023797">
    <property type="entry name" value="RNA3'_phos_cyclase_dom"/>
</dbReference>
<organism evidence="2 3">
    <name type="scientific">Verticillium dahliae</name>
    <name type="common">Verticillium wilt</name>
    <dbReference type="NCBI Taxonomy" id="27337"/>
    <lineage>
        <taxon>Eukaryota</taxon>
        <taxon>Fungi</taxon>
        <taxon>Dikarya</taxon>
        <taxon>Ascomycota</taxon>
        <taxon>Pezizomycotina</taxon>
        <taxon>Sordariomycetes</taxon>
        <taxon>Hypocreomycetidae</taxon>
        <taxon>Glomerellales</taxon>
        <taxon>Plectosphaerellaceae</taxon>
        <taxon>Verticillium</taxon>
    </lineage>
</organism>
<dbReference type="AlphaFoldDB" id="A0A444S051"/>
<gene>
    <name evidence="2" type="ORF">VDGE_01736</name>
</gene>
<dbReference type="Proteomes" id="UP000288725">
    <property type="component" value="Chromosome 7"/>
</dbReference>
<proteinExistence type="predicted"/>
<dbReference type="Gene3D" id="3.65.10.20">
    <property type="entry name" value="RNA 3'-terminal phosphate cyclase domain"/>
    <property type="match status" value="1"/>
</dbReference>
<feature type="domain" description="RNA 3'-terminal phosphate cyclase" evidence="1">
    <location>
        <begin position="16"/>
        <end position="343"/>
    </location>
</feature>
<evidence type="ECO:0000313" key="3">
    <source>
        <dbReference type="Proteomes" id="UP000288725"/>
    </source>
</evidence>
<dbReference type="EMBL" id="RSDZ01000044">
    <property type="protein sequence ID" value="RXG46796.1"/>
    <property type="molecule type" value="Genomic_DNA"/>
</dbReference>
<sequence length="421" mass="44663">MMKHTSKPIQLDGRTGEGGGQILRVAVALAAVTSQPVTVSEIRGNRSRGGGLKSQHATSIQYLAAATAATTTSLAVGARCLTFSPTLPPAALAQRHITITPESPGASALLILQALLPFLIFAAGDPITLDIAAGTNVSFSLSWDYADQILLPALESRFGISVTRTLIRRGWSLGPPTRGAIRLGITPLGKGEKLRPRQQQPLEHAGACRGVTAVDVTILAPRHLHGDLQARLAEQVSSRLPASEVVFRTVEDSGYDARVYVLLVARSAGGLRWGRDVLTSAPKVGKSKGRSRAKEGGFPTALSRKLAVELVREVERPGGCDESLQDQLVVFQALAEGQTVIRRDDAPAEGESPMVQAAQAIEGLELGDRRRRDKATEPFGQGSLHSQTARWVASEMLPAVKWYNKGTICEGAGVSSKISSA</sequence>
<dbReference type="InterPro" id="IPR013792">
    <property type="entry name" value="RNA3'P_cycl/enolpyr_Trfase_a/b"/>
</dbReference>
<dbReference type="Pfam" id="PF01137">
    <property type="entry name" value="RTC"/>
    <property type="match status" value="1"/>
</dbReference>
<dbReference type="GO" id="GO:0006396">
    <property type="term" value="P:RNA processing"/>
    <property type="evidence" value="ECO:0007669"/>
    <property type="project" value="InterPro"/>
</dbReference>
<dbReference type="InterPro" id="IPR000228">
    <property type="entry name" value="RNA3'_term_phos_cyc"/>
</dbReference>
<evidence type="ECO:0000313" key="2">
    <source>
        <dbReference type="EMBL" id="RXG46796.1"/>
    </source>
</evidence>
<dbReference type="PANTHER" id="PTHR11096:SF0">
    <property type="entry name" value="RNA 3'-TERMINAL PHOSPHATE CYCLASE"/>
    <property type="match status" value="1"/>
</dbReference>
<dbReference type="SUPFAM" id="SSF55205">
    <property type="entry name" value="EPT/RTPC-like"/>
    <property type="match status" value="1"/>
</dbReference>
<accession>A0A444S051</accession>
<dbReference type="GO" id="GO:0003963">
    <property type="term" value="F:RNA-3'-phosphate cyclase activity"/>
    <property type="evidence" value="ECO:0007669"/>
    <property type="project" value="TreeGrafter"/>
</dbReference>
<name>A0A444S051_VERDA</name>
<dbReference type="PANTHER" id="PTHR11096">
    <property type="entry name" value="RNA 3' TERMINAL PHOSPHATE CYCLASE"/>
    <property type="match status" value="1"/>
</dbReference>
<reference evidence="2 3" key="1">
    <citation type="submission" date="2018-12" db="EMBL/GenBank/DDBJ databases">
        <title>Genome of Verticillium dahliae isolate Getta Getta.</title>
        <authorList>
            <person name="Gardiner D.M."/>
        </authorList>
    </citation>
    <scope>NUCLEOTIDE SEQUENCE [LARGE SCALE GENOMIC DNA]</scope>
    <source>
        <strain evidence="2 3">Getta Getta</strain>
    </source>
</reference>
<protein>
    <recommendedName>
        <fullName evidence="1">RNA 3'-terminal phosphate cyclase domain-containing protein</fullName>
    </recommendedName>
</protein>
<dbReference type="GO" id="GO:0005634">
    <property type="term" value="C:nucleus"/>
    <property type="evidence" value="ECO:0007669"/>
    <property type="project" value="TreeGrafter"/>
</dbReference>
<dbReference type="Gene3D" id="3.30.360.20">
    <property type="entry name" value="RNA 3'-terminal phosphate cyclase, insert domain"/>
    <property type="match status" value="1"/>
</dbReference>
<dbReference type="InterPro" id="IPR036553">
    <property type="entry name" value="RPTC_insert"/>
</dbReference>
<dbReference type="InterPro" id="IPR037136">
    <property type="entry name" value="RNA3'_phos_cyclase_dom_sf"/>
</dbReference>
<evidence type="ECO:0000259" key="1">
    <source>
        <dbReference type="Pfam" id="PF01137"/>
    </source>
</evidence>
<comment type="caution">
    <text evidence="2">The sequence shown here is derived from an EMBL/GenBank/DDBJ whole genome shotgun (WGS) entry which is preliminary data.</text>
</comment>